<sequence>MADRSSSFKEALFESLSAVLSSEHDVRIAGEDQVKALEVTEEFGVHLAEFTVDPNGALAIRQLASVLLKQYVEAHWSQHSDKFRPPETTENAKKVIREILPLGLQESISKVRSSVAYAVSAIAHWDWPEEWPQLFDILMQALTSGNHNLVHGAMRVLTEFSREVTDIQMQHVAPVILPEMFKIFTNDQVYSIRTRGRAVDIFNTCAGLIVAMNELQRGVAKQLLFPVLPQFTEAFIKALQVRDGATSDSGLKEQVLTAITTLVKSFPSHMSSCLAEILLPVWTTLTESADTYIKTVINDSEEADDPVDSDGEVLGFENLVFSIFEFIHAMVDTPKLRKTLKKSLSDLMYYIVCYMQITQDQVRLWSNAPDQFVEDEDDDTFSYSVRISAQDLLLSLAAEFPKESALAICAAVERHLQEAGVMKAAGNLNWWKVHEAGMLCLGSVRQLIIDSVENKKLQFNISHYIENVVIPDLNSNASDFLLGRCLWTASRYSECLPPDLLQKCLQMTVSGLHVTQSPVVRISAVRASYGYCMHLKTINEFKSAGPYVSEIIDGLVAIATQFSCEVLALCLETLCVVLEVDDELTAKNESKITPLAIAILLKYPHDHHIVGLSQDVFKVMADNQLCYACVEQRLLPTLVSILQAPADKMPIGMAAICLDCLVILVRASPSQQPLSEALIHTAFPAAVHCILKSDDSSCLQNGGECLRAFVSRALDQIALWQHSSGSGNNGVYYVVQVIVKLLDPKTSEYTASFVGRLIATLFSKCGTQLGENLDLILRAVLSKLQQAETLSVIQSLVLVFAHLMHSQMHAVLDFLSSVPDPTGKPALHFVLTEWCSKQHLFYGAYESKVSSVALCKLMQHAIENNDSRLQSIIVTGEQIVSASDGVRTRSKAASSDPEQWTKIPVLVKMYKLLINELSNQIENALSKETADDEGWDEDEEDEEDDEEEEEGGSMRTEDSIQGLLNQFASAADFPGYDAVEDIDEEQDEDALNDPISQVDLKQYLTEFIMTLSQQPYYEQFSSHHNEQEKHLLSSIGVPLPQP</sequence>
<evidence type="ECO:0000259" key="7">
    <source>
        <dbReference type="PROSITE" id="PS50166"/>
    </source>
</evidence>
<evidence type="ECO:0000256" key="2">
    <source>
        <dbReference type="ARBA" id="ARBA00007991"/>
    </source>
</evidence>
<dbReference type="InterPro" id="IPR056840">
    <property type="entry name" value="HEAT_IPO9_central"/>
</dbReference>
<dbReference type="STRING" id="283909.R7TCF3"/>
<organism evidence="8">
    <name type="scientific">Capitella teleta</name>
    <name type="common">Polychaete worm</name>
    <dbReference type="NCBI Taxonomy" id="283909"/>
    <lineage>
        <taxon>Eukaryota</taxon>
        <taxon>Metazoa</taxon>
        <taxon>Spiralia</taxon>
        <taxon>Lophotrochozoa</taxon>
        <taxon>Annelida</taxon>
        <taxon>Polychaeta</taxon>
        <taxon>Sedentaria</taxon>
        <taxon>Scolecida</taxon>
        <taxon>Capitellidae</taxon>
        <taxon>Capitella</taxon>
    </lineage>
</organism>
<reference evidence="8 10" key="2">
    <citation type="journal article" date="2013" name="Nature">
        <title>Insights into bilaterian evolution from three spiralian genomes.</title>
        <authorList>
            <person name="Simakov O."/>
            <person name="Marletaz F."/>
            <person name="Cho S.J."/>
            <person name="Edsinger-Gonzales E."/>
            <person name="Havlak P."/>
            <person name="Hellsten U."/>
            <person name="Kuo D.H."/>
            <person name="Larsson T."/>
            <person name="Lv J."/>
            <person name="Arendt D."/>
            <person name="Savage R."/>
            <person name="Osoegawa K."/>
            <person name="de Jong P."/>
            <person name="Grimwood J."/>
            <person name="Chapman J.A."/>
            <person name="Shapiro H."/>
            <person name="Aerts A."/>
            <person name="Otillar R.P."/>
            <person name="Terry A.Y."/>
            <person name="Boore J.L."/>
            <person name="Grigoriev I.V."/>
            <person name="Lindberg D.R."/>
            <person name="Seaver E.C."/>
            <person name="Weisblat D.A."/>
            <person name="Putnam N.H."/>
            <person name="Rokhsar D.S."/>
        </authorList>
    </citation>
    <scope>NUCLEOTIDE SEQUENCE</scope>
    <source>
        <strain evidence="8 10">I ESC-2004</strain>
    </source>
</reference>
<dbReference type="InterPro" id="IPR016024">
    <property type="entry name" value="ARM-type_fold"/>
</dbReference>
<dbReference type="Proteomes" id="UP000014760">
    <property type="component" value="Unassembled WGS sequence"/>
</dbReference>
<keyword evidence="4" id="KW-0653">Protein transport</keyword>
<keyword evidence="10" id="KW-1185">Reference proteome</keyword>
<evidence type="ECO:0000313" key="10">
    <source>
        <dbReference type="Proteomes" id="UP000014760"/>
    </source>
</evidence>
<gene>
    <name evidence="8" type="ORF">CAPTEDRAFT_225381</name>
</gene>
<evidence type="ECO:0000313" key="9">
    <source>
        <dbReference type="EnsemblMetazoa" id="CapteP225381"/>
    </source>
</evidence>
<dbReference type="OMA" id="NPDQYTI"/>
<dbReference type="FunCoup" id="R7TCF3">
    <property type="interactions" value="2059"/>
</dbReference>
<dbReference type="OrthoDB" id="431626at2759"/>
<dbReference type="FunFam" id="1.25.10.10:FF:000459">
    <property type="entry name" value="ARM repeat superfamily protein"/>
    <property type="match status" value="1"/>
</dbReference>
<dbReference type="GO" id="GO:0005829">
    <property type="term" value="C:cytosol"/>
    <property type="evidence" value="ECO:0007669"/>
    <property type="project" value="TreeGrafter"/>
</dbReference>
<dbReference type="EMBL" id="KB310521">
    <property type="protein sequence ID" value="ELT91403.1"/>
    <property type="molecule type" value="Genomic_DNA"/>
</dbReference>
<evidence type="ECO:0000256" key="5">
    <source>
        <dbReference type="ARBA" id="ARBA00023242"/>
    </source>
</evidence>
<dbReference type="InterPro" id="IPR057672">
    <property type="entry name" value="TPR_IPO4/5"/>
</dbReference>
<feature type="domain" description="Importin N-terminal" evidence="7">
    <location>
        <begin position="30"/>
        <end position="100"/>
    </location>
</feature>
<dbReference type="Pfam" id="PF25780">
    <property type="entry name" value="TPR_IPO5"/>
    <property type="match status" value="1"/>
</dbReference>
<keyword evidence="5" id="KW-0539">Nucleus</keyword>
<comment type="subcellular location">
    <subcellularLocation>
        <location evidence="1">Nucleus</location>
    </subcellularLocation>
</comment>
<dbReference type="HOGENOM" id="CLU_008920_1_0_1"/>
<evidence type="ECO:0000256" key="3">
    <source>
        <dbReference type="ARBA" id="ARBA00022448"/>
    </source>
</evidence>
<reference evidence="10" key="1">
    <citation type="submission" date="2012-12" db="EMBL/GenBank/DDBJ databases">
        <authorList>
            <person name="Hellsten U."/>
            <person name="Grimwood J."/>
            <person name="Chapman J.A."/>
            <person name="Shapiro H."/>
            <person name="Aerts A."/>
            <person name="Otillar R.P."/>
            <person name="Terry A.Y."/>
            <person name="Boore J.L."/>
            <person name="Simakov O."/>
            <person name="Marletaz F."/>
            <person name="Cho S.-J."/>
            <person name="Edsinger-Gonzales E."/>
            <person name="Havlak P."/>
            <person name="Kuo D.-H."/>
            <person name="Larsson T."/>
            <person name="Lv J."/>
            <person name="Arendt D."/>
            <person name="Savage R."/>
            <person name="Osoegawa K."/>
            <person name="de Jong P."/>
            <person name="Lindberg D.R."/>
            <person name="Seaver E.C."/>
            <person name="Weisblat D.A."/>
            <person name="Putnam N.H."/>
            <person name="Grigoriev I.V."/>
            <person name="Rokhsar D.S."/>
        </authorList>
    </citation>
    <scope>NUCLEOTIDE SEQUENCE</scope>
    <source>
        <strain evidence="10">I ESC-2004</strain>
    </source>
</reference>
<dbReference type="EnsemblMetazoa" id="CapteT225381">
    <property type="protein sequence ID" value="CapteP225381"/>
    <property type="gene ID" value="CapteG225381"/>
</dbReference>
<accession>R7TCF3</accession>
<dbReference type="Gene3D" id="1.25.10.10">
    <property type="entry name" value="Leucine-rich Repeat Variant"/>
    <property type="match status" value="1"/>
</dbReference>
<feature type="region of interest" description="Disordered" evidence="6">
    <location>
        <begin position="1019"/>
        <end position="1042"/>
    </location>
</feature>
<protein>
    <recommendedName>
        <fullName evidence="7">Importin N-terminal domain-containing protein</fullName>
    </recommendedName>
</protein>
<feature type="compositionally biased region" description="Acidic residues" evidence="6">
    <location>
        <begin position="930"/>
        <end position="951"/>
    </location>
</feature>
<feature type="compositionally biased region" description="Basic and acidic residues" evidence="6">
    <location>
        <begin position="1021"/>
        <end position="1031"/>
    </location>
</feature>
<dbReference type="PANTHER" id="PTHR10997:SF9">
    <property type="entry name" value="IMPORTIN-9"/>
    <property type="match status" value="1"/>
</dbReference>
<dbReference type="Pfam" id="PF25758">
    <property type="entry name" value="TPR_IPO11"/>
    <property type="match status" value="1"/>
</dbReference>
<dbReference type="GO" id="GO:0031267">
    <property type="term" value="F:small GTPase binding"/>
    <property type="evidence" value="ECO:0007669"/>
    <property type="project" value="InterPro"/>
</dbReference>
<dbReference type="PROSITE" id="PS50166">
    <property type="entry name" value="IMPORTIN_B_NT"/>
    <property type="match status" value="1"/>
</dbReference>
<dbReference type="AlphaFoldDB" id="R7TCF3"/>
<dbReference type="EMBL" id="AMQN01013822">
    <property type="status" value="NOT_ANNOTATED_CDS"/>
    <property type="molecule type" value="Genomic_DNA"/>
</dbReference>
<dbReference type="Pfam" id="PF25018">
    <property type="entry name" value="HEAT_IPO9_c"/>
    <property type="match status" value="1"/>
</dbReference>
<dbReference type="InterPro" id="IPR011989">
    <property type="entry name" value="ARM-like"/>
</dbReference>
<evidence type="ECO:0000313" key="8">
    <source>
        <dbReference type="EMBL" id="ELT91403.1"/>
    </source>
</evidence>
<dbReference type="GO" id="GO:0005635">
    <property type="term" value="C:nuclear envelope"/>
    <property type="evidence" value="ECO:0007669"/>
    <property type="project" value="TreeGrafter"/>
</dbReference>
<name>R7TCF3_CAPTE</name>
<dbReference type="InterPro" id="IPR058669">
    <property type="entry name" value="TPR_IPO7/11-like"/>
</dbReference>
<dbReference type="InterPro" id="IPR001494">
    <property type="entry name" value="Importin-beta_N"/>
</dbReference>
<keyword evidence="3" id="KW-0813">Transport</keyword>
<feature type="region of interest" description="Disordered" evidence="6">
    <location>
        <begin position="925"/>
        <end position="956"/>
    </location>
</feature>
<dbReference type="PANTHER" id="PTHR10997">
    <property type="entry name" value="IMPORTIN-7, 8, 11"/>
    <property type="match status" value="1"/>
</dbReference>
<evidence type="ECO:0000256" key="4">
    <source>
        <dbReference type="ARBA" id="ARBA00022927"/>
    </source>
</evidence>
<dbReference type="GO" id="GO:0006606">
    <property type="term" value="P:protein import into nucleus"/>
    <property type="evidence" value="ECO:0007669"/>
    <property type="project" value="TreeGrafter"/>
</dbReference>
<comment type="similarity">
    <text evidence="2">Belongs to the importin beta family.</text>
</comment>
<evidence type="ECO:0000256" key="1">
    <source>
        <dbReference type="ARBA" id="ARBA00004123"/>
    </source>
</evidence>
<reference evidence="9" key="3">
    <citation type="submission" date="2015-06" db="UniProtKB">
        <authorList>
            <consortium name="EnsemblMetazoa"/>
        </authorList>
    </citation>
    <scope>IDENTIFICATION</scope>
</reference>
<evidence type="ECO:0000256" key="6">
    <source>
        <dbReference type="SAM" id="MobiDB-lite"/>
    </source>
</evidence>
<dbReference type="Pfam" id="PF03810">
    <property type="entry name" value="IBN_N"/>
    <property type="match status" value="1"/>
</dbReference>
<proteinExistence type="inferred from homology"/>
<dbReference type="SMART" id="SM00913">
    <property type="entry name" value="IBN_N"/>
    <property type="match status" value="1"/>
</dbReference>
<dbReference type="SUPFAM" id="SSF48371">
    <property type="entry name" value="ARM repeat"/>
    <property type="match status" value="1"/>
</dbReference>